<proteinExistence type="predicted"/>
<keyword evidence="1" id="KW-0472">Membrane</keyword>
<reference evidence="2 3" key="1">
    <citation type="journal article" date="2023" name="Sci. Data">
        <title>Genome assembly of the Korean intertidal mud-creeper Batillaria attramentaria.</title>
        <authorList>
            <person name="Patra A.K."/>
            <person name="Ho P.T."/>
            <person name="Jun S."/>
            <person name="Lee S.J."/>
            <person name="Kim Y."/>
            <person name="Won Y.J."/>
        </authorList>
    </citation>
    <scope>NUCLEOTIDE SEQUENCE [LARGE SCALE GENOMIC DNA]</scope>
    <source>
        <strain evidence="2">Wonlab-2016</strain>
    </source>
</reference>
<sequence length="75" mass="7710">MAYPVLTLAYPVRGLANLATGVLCAIALLSFLGNVLSYLSVQARSAPLTLQEVVKMEAASGGAEALAGGFREDPT</sequence>
<feature type="non-terminal residue" evidence="2">
    <location>
        <position position="75"/>
    </location>
</feature>
<dbReference type="EMBL" id="JACVVK020000286">
    <property type="protein sequence ID" value="KAK7480208.1"/>
    <property type="molecule type" value="Genomic_DNA"/>
</dbReference>
<accession>A0ABD0K079</accession>
<organism evidence="2 3">
    <name type="scientific">Batillaria attramentaria</name>
    <dbReference type="NCBI Taxonomy" id="370345"/>
    <lineage>
        <taxon>Eukaryota</taxon>
        <taxon>Metazoa</taxon>
        <taxon>Spiralia</taxon>
        <taxon>Lophotrochozoa</taxon>
        <taxon>Mollusca</taxon>
        <taxon>Gastropoda</taxon>
        <taxon>Caenogastropoda</taxon>
        <taxon>Sorbeoconcha</taxon>
        <taxon>Cerithioidea</taxon>
        <taxon>Batillariidae</taxon>
        <taxon>Batillaria</taxon>
    </lineage>
</organism>
<dbReference type="AlphaFoldDB" id="A0ABD0K079"/>
<keyword evidence="3" id="KW-1185">Reference proteome</keyword>
<gene>
    <name evidence="2" type="ORF">BaRGS_00028593</name>
</gene>
<keyword evidence="1" id="KW-1133">Transmembrane helix</keyword>
<evidence type="ECO:0000256" key="1">
    <source>
        <dbReference type="SAM" id="Phobius"/>
    </source>
</evidence>
<protein>
    <submittedName>
        <fullName evidence="2">Uncharacterized protein</fullName>
    </submittedName>
</protein>
<comment type="caution">
    <text evidence="2">The sequence shown here is derived from an EMBL/GenBank/DDBJ whole genome shotgun (WGS) entry which is preliminary data.</text>
</comment>
<name>A0ABD0K079_9CAEN</name>
<dbReference type="Proteomes" id="UP001519460">
    <property type="component" value="Unassembled WGS sequence"/>
</dbReference>
<feature type="transmembrane region" description="Helical" evidence="1">
    <location>
        <begin position="20"/>
        <end position="41"/>
    </location>
</feature>
<evidence type="ECO:0000313" key="3">
    <source>
        <dbReference type="Proteomes" id="UP001519460"/>
    </source>
</evidence>
<keyword evidence="1" id="KW-0812">Transmembrane</keyword>
<evidence type="ECO:0000313" key="2">
    <source>
        <dbReference type="EMBL" id="KAK7480208.1"/>
    </source>
</evidence>